<feature type="compositionally biased region" description="Polar residues" evidence="2">
    <location>
        <begin position="793"/>
        <end position="816"/>
    </location>
</feature>
<feature type="compositionally biased region" description="Basic and acidic residues" evidence="2">
    <location>
        <begin position="846"/>
        <end position="864"/>
    </location>
</feature>
<dbReference type="InterPro" id="IPR029058">
    <property type="entry name" value="AB_hydrolase_fold"/>
</dbReference>
<feature type="active site" evidence="1">
    <location>
        <position position="318"/>
    </location>
</feature>
<feature type="compositionally biased region" description="Basic and acidic residues" evidence="2">
    <location>
        <begin position="769"/>
        <end position="781"/>
    </location>
</feature>
<evidence type="ECO:0000313" key="5">
    <source>
        <dbReference type="Proteomes" id="UP000310189"/>
    </source>
</evidence>
<evidence type="ECO:0000256" key="2">
    <source>
        <dbReference type="SAM" id="MobiDB-lite"/>
    </source>
</evidence>
<evidence type="ECO:0000256" key="1">
    <source>
        <dbReference type="PROSITE-ProRule" id="PRU10038"/>
    </source>
</evidence>
<dbReference type="InterPro" id="IPR033140">
    <property type="entry name" value="Lipase_GDXG_put_SER_AS"/>
</dbReference>
<dbReference type="PROSITE" id="PS01174">
    <property type="entry name" value="LIPASE_GDXG_SER"/>
    <property type="match status" value="1"/>
</dbReference>
<feature type="domain" description="Alpha/beta hydrolase fold-3" evidence="3">
    <location>
        <begin position="236"/>
        <end position="395"/>
    </location>
</feature>
<reference evidence="4 5" key="1">
    <citation type="submission" date="2019-03" db="EMBL/GenBank/DDBJ databases">
        <title>Sequencing 23 genomes of Wallemia ichthyophaga.</title>
        <authorList>
            <person name="Gostincar C."/>
        </authorList>
    </citation>
    <scope>NUCLEOTIDE SEQUENCE [LARGE SCALE GENOMIC DNA]</scope>
    <source>
        <strain evidence="4 5">EXF-5753</strain>
    </source>
</reference>
<feature type="region of interest" description="Disordered" evidence="2">
    <location>
        <begin position="748"/>
        <end position="867"/>
    </location>
</feature>
<dbReference type="Gene3D" id="3.40.50.1820">
    <property type="entry name" value="alpha/beta hydrolase"/>
    <property type="match status" value="2"/>
</dbReference>
<dbReference type="SUPFAM" id="SSF53474">
    <property type="entry name" value="alpha/beta-Hydrolases"/>
    <property type="match status" value="1"/>
</dbReference>
<keyword evidence="5" id="KW-1185">Reference proteome</keyword>
<dbReference type="InterPro" id="IPR013094">
    <property type="entry name" value="AB_hydrolase_3"/>
</dbReference>
<feature type="region of interest" description="Disordered" evidence="2">
    <location>
        <begin position="884"/>
        <end position="905"/>
    </location>
</feature>
<gene>
    <name evidence="4" type="ORF">E3P99_04101</name>
</gene>
<accession>A0A4T0FDX4</accession>
<dbReference type="EMBL" id="SPNW01000132">
    <property type="protein sequence ID" value="TIA84976.1"/>
    <property type="molecule type" value="Genomic_DNA"/>
</dbReference>
<feature type="region of interest" description="Disordered" evidence="2">
    <location>
        <begin position="463"/>
        <end position="489"/>
    </location>
</feature>
<dbReference type="PANTHER" id="PTHR23025">
    <property type="entry name" value="TRIACYLGLYCEROL LIPASE"/>
    <property type="match status" value="1"/>
</dbReference>
<dbReference type="Pfam" id="PF07859">
    <property type="entry name" value="Abhydrolase_3"/>
    <property type="match status" value="2"/>
</dbReference>
<dbReference type="AlphaFoldDB" id="A0A4T0FDX4"/>
<dbReference type="PANTHER" id="PTHR23025:SF3">
    <property type="entry name" value="HORMONE-SENSITIVE LIPASE"/>
    <property type="match status" value="1"/>
</dbReference>
<evidence type="ECO:0000313" key="4">
    <source>
        <dbReference type="EMBL" id="TIA84976.1"/>
    </source>
</evidence>
<organism evidence="4 5">
    <name type="scientific">Wallemia hederae</name>
    <dbReference type="NCBI Taxonomy" id="1540922"/>
    <lineage>
        <taxon>Eukaryota</taxon>
        <taxon>Fungi</taxon>
        <taxon>Dikarya</taxon>
        <taxon>Basidiomycota</taxon>
        <taxon>Wallemiomycotina</taxon>
        <taxon>Wallemiomycetes</taxon>
        <taxon>Wallemiales</taxon>
        <taxon>Wallemiaceae</taxon>
        <taxon>Wallemia</taxon>
    </lineage>
</organism>
<dbReference type="GO" id="GO:0005829">
    <property type="term" value="C:cytosol"/>
    <property type="evidence" value="ECO:0007669"/>
    <property type="project" value="TreeGrafter"/>
</dbReference>
<feature type="compositionally biased region" description="Polar residues" evidence="2">
    <location>
        <begin position="466"/>
        <end position="479"/>
    </location>
</feature>
<name>A0A4T0FDX4_9BASI</name>
<comment type="caution">
    <text evidence="4">The sequence shown here is derived from an EMBL/GenBank/DDBJ whole genome shotgun (WGS) entry which is preliminary data.</text>
</comment>
<protein>
    <recommendedName>
        <fullName evidence="3">Alpha/beta hydrolase fold-3 domain-containing protein</fullName>
    </recommendedName>
</protein>
<dbReference type="GO" id="GO:0004806">
    <property type="term" value="F:triacylglycerol lipase activity"/>
    <property type="evidence" value="ECO:0007669"/>
    <property type="project" value="TreeGrafter"/>
</dbReference>
<dbReference type="GO" id="GO:0004771">
    <property type="term" value="F:sterol ester esterase activity"/>
    <property type="evidence" value="ECO:0007669"/>
    <property type="project" value="TreeGrafter"/>
</dbReference>
<sequence>MRPRDALSHSARNSFTSDGDEMINNLIGKPSEQWRRTQVVLVILFWLWRLLKGNKNGMRFWYIKSINRRLKRFTPYQLIVATLTALYAIRHFDALLGLQAPEPLAHLYSRSYYRATWISNALDAGFATAMSIHKPKWLKDLAGPVFGLYYLFWTEQAEEKLMKFRATCTVEFLRSTGEKLSNPYVRAVTLFARPRCKILKEILLPRPKGSKHSKPISCLMLFNGTQEELAKCTELVVDFPGGAFVFMTPRDHEERLRWWAKEGKKKVVLSVNYGKSPEYPFPWAIDEAFDLYKIILETNGRLLDMKSDALNIVLAGDSAGGNIVTAVMFKVQCFWLNRDAMLTTCQILESEVPLKHPVGIVLTYPALDFNFTSWMSDENLEVLRTEQSSASLASLFESKDHLAHKSPLSVTCDVPLSKNMKRQKSWSDQLSHWASSTSLSKLGSASPKIPYSAGAQIASAAAIQAPSKSTTSLKDTSASPRRRRVLSFADSPPKLDFEVDEQEVLGIAVNGSPSEHDEESSPGSEKPLYERVIAEPDENTRKELQKELEREHKAANNRINNKKKAPIGTRLTMTSRSGFFNDRIIPPSVMRACALLYIGPKNRPDFKRDYYLSPILAPSHLLEQFPTTLIVCGERDPFVDDSLIFAGRLRKAKLARQSAALQEQANHEESLELRTPTGGLGLGVTESSDNYVEDPIVHEDEDDWVHLRIIEGMSHGFLQMTGVVSESLLIVKKMNQWIEESFLNAMEKEHADRERAEESDEQVAVEQPKQPDSRDRKHSESEYESSEPLIFSTKKSGTPSIVSEPSTQIHTPSSETFTHKPVAHPPKPKQIRTHSTPPAQVLLKPHNLDNRRTSFEKHRKDRQEMNSMLLSEAEVMRRRRVEAVMGMGETRSANISSDEDDMKSD</sequence>
<proteinExistence type="predicted"/>
<evidence type="ECO:0000259" key="3">
    <source>
        <dbReference type="Pfam" id="PF07859"/>
    </source>
</evidence>
<dbReference type="GO" id="GO:0019433">
    <property type="term" value="P:triglyceride catabolic process"/>
    <property type="evidence" value="ECO:0007669"/>
    <property type="project" value="TreeGrafter"/>
</dbReference>
<dbReference type="OrthoDB" id="5570009at2759"/>
<dbReference type="Proteomes" id="UP000310189">
    <property type="component" value="Unassembled WGS sequence"/>
</dbReference>
<feature type="domain" description="Alpha/beta hydrolase fold-3" evidence="3">
    <location>
        <begin position="579"/>
        <end position="657"/>
    </location>
</feature>